<dbReference type="GO" id="GO:0001228">
    <property type="term" value="F:DNA-binding transcription activator activity, RNA polymerase II-specific"/>
    <property type="evidence" value="ECO:0007669"/>
    <property type="project" value="TreeGrafter"/>
</dbReference>
<keyword evidence="7" id="KW-0238">DNA-binding</keyword>
<protein>
    <recommendedName>
        <fullName evidence="11">C2H2-type domain-containing protein</fullName>
    </recommendedName>
</protein>
<keyword evidence="13" id="KW-1185">Reference proteome</keyword>
<dbReference type="InterPro" id="IPR013087">
    <property type="entry name" value="Znf_C2H2_type"/>
</dbReference>
<dbReference type="AlphaFoldDB" id="A0AAV8WPH6"/>
<dbReference type="PANTHER" id="PTHR46451:SF1">
    <property type="entry name" value="RAS-RESPONSIVE ELEMENT-BINDING PROTEIN 1"/>
    <property type="match status" value="1"/>
</dbReference>
<organism evidence="12 13">
    <name type="scientific">Rhamnusium bicolor</name>
    <dbReference type="NCBI Taxonomy" id="1586634"/>
    <lineage>
        <taxon>Eukaryota</taxon>
        <taxon>Metazoa</taxon>
        <taxon>Ecdysozoa</taxon>
        <taxon>Arthropoda</taxon>
        <taxon>Hexapoda</taxon>
        <taxon>Insecta</taxon>
        <taxon>Pterygota</taxon>
        <taxon>Neoptera</taxon>
        <taxon>Endopterygota</taxon>
        <taxon>Coleoptera</taxon>
        <taxon>Polyphaga</taxon>
        <taxon>Cucujiformia</taxon>
        <taxon>Chrysomeloidea</taxon>
        <taxon>Cerambycidae</taxon>
        <taxon>Lepturinae</taxon>
        <taxon>Rhagiini</taxon>
        <taxon>Rhamnusium</taxon>
    </lineage>
</organism>
<evidence type="ECO:0000256" key="9">
    <source>
        <dbReference type="ARBA" id="ARBA00023242"/>
    </source>
</evidence>
<dbReference type="GO" id="GO:0000978">
    <property type="term" value="F:RNA polymerase II cis-regulatory region sequence-specific DNA binding"/>
    <property type="evidence" value="ECO:0007669"/>
    <property type="project" value="TreeGrafter"/>
</dbReference>
<evidence type="ECO:0000259" key="11">
    <source>
        <dbReference type="PROSITE" id="PS50157"/>
    </source>
</evidence>
<evidence type="ECO:0000256" key="1">
    <source>
        <dbReference type="ARBA" id="ARBA00004123"/>
    </source>
</evidence>
<evidence type="ECO:0000256" key="2">
    <source>
        <dbReference type="ARBA" id="ARBA00022723"/>
    </source>
</evidence>
<dbReference type="SUPFAM" id="SSF57667">
    <property type="entry name" value="beta-beta-alpha zinc fingers"/>
    <property type="match status" value="1"/>
</dbReference>
<accession>A0AAV8WPH6</accession>
<sequence length="224" mass="26088">MQSSPDLTCTDCNNEFKSAALLLQHFANHAVKHLETETILPKTELINGKTEIPNLYPINKKNNISDTDRGSDSGFEDVNPLKFCLVTMEDKMHAQELVRDITENKNRANPTLRKYQCMYCSKRFGWSTDLKRHILIHTGERPFQCQFCNSSFTRNFLLQKHQRKLHFSDRVNVNLPELKPIGEVMNNKKSRKQQKFQIKRKSSSLDECQNNYLEYKLNSLLCSS</sequence>
<feature type="domain" description="C2H2-type" evidence="11">
    <location>
        <begin position="143"/>
        <end position="171"/>
    </location>
</feature>
<dbReference type="FunFam" id="3.30.160.60:FF:000624">
    <property type="entry name" value="zinc finger protein 697"/>
    <property type="match status" value="1"/>
</dbReference>
<dbReference type="PANTHER" id="PTHR46451">
    <property type="entry name" value="RAS-RESPONSIVE ELEMENT-BINDING PROTEIN 1"/>
    <property type="match status" value="1"/>
</dbReference>
<dbReference type="EMBL" id="JANEYF010005579">
    <property type="protein sequence ID" value="KAJ8927626.1"/>
    <property type="molecule type" value="Genomic_DNA"/>
</dbReference>
<keyword evidence="3" id="KW-0677">Repeat</keyword>
<evidence type="ECO:0000256" key="7">
    <source>
        <dbReference type="ARBA" id="ARBA00023125"/>
    </source>
</evidence>
<dbReference type="InterPro" id="IPR036236">
    <property type="entry name" value="Znf_C2H2_sf"/>
</dbReference>
<dbReference type="Proteomes" id="UP001162156">
    <property type="component" value="Unassembled WGS sequence"/>
</dbReference>
<dbReference type="FunFam" id="3.30.160.60:FF:001228">
    <property type="entry name" value="Zinc finger protein 236"/>
    <property type="match status" value="1"/>
</dbReference>
<dbReference type="PROSITE" id="PS50157">
    <property type="entry name" value="ZINC_FINGER_C2H2_2"/>
    <property type="match status" value="2"/>
</dbReference>
<evidence type="ECO:0000256" key="8">
    <source>
        <dbReference type="ARBA" id="ARBA00023163"/>
    </source>
</evidence>
<evidence type="ECO:0000256" key="3">
    <source>
        <dbReference type="ARBA" id="ARBA00022737"/>
    </source>
</evidence>
<evidence type="ECO:0000256" key="10">
    <source>
        <dbReference type="PROSITE-ProRule" id="PRU00042"/>
    </source>
</evidence>
<keyword evidence="6" id="KW-0805">Transcription regulation</keyword>
<keyword evidence="9" id="KW-0539">Nucleus</keyword>
<keyword evidence="5" id="KW-0862">Zinc</keyword>
<keyword evidence="2" id="KW-0479">Metal-binding</keyword>
<reference evidence="12" key="1">
    <citation type="journal article" date="2023" name="Insect Mol. Biol.">
        <title>Genome sequencing provides insights into the evolution of gene families encoding plant cell wall-degrading enzymes in longhorned beetles.</title>
        <authorList>
            <person name="Shin N.R."/>
            <person name="Okamura Y."/>
            <person name="Kirsch R."/>
            <person name="Pauchet Y."/>
        </authorList>
    </citation>
    <scope>NUCLEOTIDE SEQUENCE</scope>
    <source>
        <strain evidence="12">RBIC_L_NR</strain>
    </source>
</reference>
<evidence type="ECO:0000256" key="5">
    <source>
        <dbReference type="ARBA" id="ARBA00022833"/>
    </source>
</evidence>
<evidence type="ECO:0000256" key="6">
    <source>
        <dbReference type="ARBA" id="ARBA00023015"/>
    </source>
</evidence>
<dbReference type="PROSITE" id="PS00028">
    <property type="entry name" value="ZINC_FINGER_C2H2_1"/>
    <property type="match status" value="3"/>
</dbReference>
<name>A0AAV8WPH6_9CUCU</name>
<comment type="subcellular location">
    <subcellularLocation>
        <location evidence="1">Nucleus</location>
    </subcellularLocation>
</comment>
<gene>
    <name evidence="12" type="ORF">NQ314_019887</name>
</gene>
<evidence type="ECO:0000256" key="4">
    <source>
        <dbReference type="ARBA" id="ARBA00022771"/>
    </source>
</evidence>
<dbReference type="InterPro" id="IPR052795">
    <property type="entry name" value="RREB1"/>
</dbReference>
<dbReference type="GO" id="GO:0005634">
    <property type="term" value="C:nucleus"/>
    <property type="evidence" value="ECO:0007669"/>
    <property type="project" value="UniProtKB-SubCell"/>
</dbReference>
<feature type="domain" description="C2H2-type" evidence="11">
    <location>
        <begin position="115"/>
        <end position="142"/>
    </location>
</feature>
<keyword evidence="4 10" id="KW-0863">Zinc-finger</keyword>
<dbReference type="Gene3D" id="3.30.160.60">
    <property type="entry name" value="Classic Zinc Finger"/>
    <property type="match status" value="2"/>
</dbReference>
<evidence type="ECO:0000313" key="13">
    <source>
        <dbReference type="Proteomes" id="UP001162156"/>
    </source>
</evidence>
<dbReference type="GO" id="GO:0008270">
    <property type="term" value="F:zinc ion binding"/>
    <property type="evidence" value="ECO:0007669"/>
    <property type="project" value="UniProtKB-KW"/>
</dbReference>
<dbReference type="Pfam" id="PF00096">
    <property type="entry name" value="zf-C2H2"/>
    <property type="match status" value="2"/>
</dbReference>
<keyword evidence="8" id="KW-0804">Transcription</keyword>
<comment type="caution">
    <text evidence="12">The sequence shown here is derived from an EMBL/GenBank/DDBJ whole genome shotgun (WGS) entry which is preliminary data.</text>
</comment>
<evidence type="ECO:0000313" key="12">
    <source>
        <dbReference type="EMBL" id="KAJ8927626.1"/>
    </source>
</evidence>
<dbReference type="SMART" id="SM00355">
    <property type="entry name" value="ZnF_C2H2"/>
    <property type="match status" value="3"/>
</dbReference>
<proteinExistence type="predicted"/>